<dbReference type="EMBL" id="CAUYUJ010015615">
    <property type="protein sequence ID" value="CAK0856219.1"/>
    <property type="molecule type" value="Genomic_DNA"/>
</dbReference>
<evidence type="ECO:0000256" key="1">
    <source>
        <dbReference type="SAM" id="MobiDB-lite"/>
    </source>
</evidence>
<dbReference type="Proteomes" id="UP001189429">
    <property type="component" value="Unassembled WGS sequence"/>
</dbReference>
<feature type="region of interest" description="Disordered" evidence="1">
    <location>
        <begin position="605"/>
        <end position="629"/>
    </location>
</feature>
<comment type="caution">
    <text evidence="2">The sequence shown here is derived from an EMBL/GenBank/DDBJ whole genome shotgun (WGS) entry which is preliminary data.</text>
</comment>
<accession>A0ABN9UAA9</accession>
<name>A0ABN9UAA9_9DINO</name>
<evidence type="ECO:0008006" key="4">
    <source>
        <dbReference type="Google" id="ProtNLM"/>
    </source>
</evidence>
<evidence type="ECO:0000313" key="2">
    <source>
        <dbReference type="EMBL" id="CAK0856219.1"/>
    </source>
</evidence>
<protein>
    <recommendedName>
        <fullName evidence="4">Reverse transcriptase domain-containing protein</fullName>
    </recommendedName>
</protein>
<organism evidence="2 3">
    <name type="scientific">Prorocentrum cordatum</name>
    <dbReference type="NCBI Taxonomy" id="2364126"/>
    <lineage>
        <taxon>Eukaryota</taxon>
        <taxon>Sar</taxon>
        <taxon>Alveolata</taxon>
        <taxon>Dinophyceae</taxon>
        <taxon>Prorocentrales</taxon>
        <taxon>Prorocentraceae</taxon>
        <taxon>Prorocentrum</taxon>
    </lineage>
</organism>
<dbReference type="Gene3D" id="3.60.10.10">
    <property type="entry name" value="Endonuclease/exonuclease/phosphatase"/>
    <property type="match status" value="1"/>
</dbReference>
<evidence type="ECO:0000313" key="3">
    <source>
        <dbReference type="Proteomes" id="UP001189429"/>
    </source>
</evidence>
<sequence>MDGAPQRDWEFLTDADPNTKEAYPVFGLGNLTAKRVETTAEARHSHNPSESNDKKILVEINIATFNIQSGREPKEGSKRRKEKINKLKTTMACLYDEDLHIIGIQEARTPWGVRDAGQDDDARCANANCYRTTSSGHKGFNYGCELHVLLSKPYGKNGKQELFFKPDKFTVVVKDPRLLIVRVAALGFNHVLAVAHAPHSKALATEKDSYWKKLAENTEKHQVNIIFPDASARTGSTTSAAIGDKGFKQNEDPNGHRLHELLLTNHLAAANTFVSHGPEHHTWHSGKDPHRIDYAIIPKGYIDSIEECAVLYGIDSGQDPETKDDHYPVKMQLAYQIVSSVTKGNPKLDESKLADEGCRKNFCQKLDEVKHTPWDTNVNEHLAIVTEKVTEAAYKRFRSNSRTPHKPYLTGLRYTAKIIAREALLPDPSDASALAALSDYVKLVAASIIFSTPSLASHVVEPDDANTTHSAQHYFDAHLLFLRTSKSTLQKWITTDRDDFLERTAGEMGAAIDDHAPRLEALYAKRLLAFGGRKSKKPPMPIIRTNDDGEPLTEKSEIADHALAFHGKVEQAIATNADGVAADYNKRTRHAGPEPNIQHIIPKHQLTSQPAAAKRGRRGGPDQLTDDMSRASPEGMARLLHPVLVKTHFESTEPIAAKGGYTTYFHKGQAAMELQKSYRGTLPNNTIGKMHSAFLRSRVKGLLPELLEATQCGARPKMATDVITHTSLAFISDCQRRSRSCSITFLDLREAFHSVIREFCMQLPTTADELNELIERIDIPDFIRPALKEGLQQPAYNNQHTDDEHLCHMIADHHTPNWMTAKSARHYQLPRTSTRPGVPYSDVAFNIHFAIMLRASDQAVREEEAHGQQRGSALRNMSFVDGPTDYNSTANANDLINTKALAAARLCTAAFQHGLKPHPENTKAIFMHYGAGAKQEKQRTAKEGIAYLELDGLAIKVQLVAQQKALGTIVSAGGVTGPEICPRANRALGAARPLEKQILRRKKLSKKAKVKHVHSLSTSSPTYNHHAWNDLAQKDLKHISAKYMGPYRVAASLPKTNSPVQHISEAEAIAKT</sequence>
<dbReference type="InterPro" id="IPR036691">
    <property type="entry name" value="Endo/exonu/phosph_ase_sf"/>
</dbReference>
<dbReference type="SUPFAM" id="SSF56219">
    <property type="entry name" value="DNase I-like"/>
    <property type="match status" value="1"/>
</dbReference>
<proteinExistence type="predicted"/>
<gene>
    <name evidence="2" type="ORF">PCOR1329_LOCUS46669</name>
</gene>
<reference evidence="2" key="1">
    <citation type="submission" date="2023-10" db="EMBL/GenBank/DDBJ databases">
        <authorList>
            <person name="Chen Y."/>
            <person name="Shah S."/>
            <person name="Dougan E. K."/>
            <person name="Thang M."/>
            <person name="Chan C."/>
        </authorList>
    </citation>
    <scope>NUCLEOTIDE SEQUENCE [LARGE SCALE GENOMIC DNA]</scope>
</reference>
<feature type="non-terminal residue" evidence="2">
    <location>
        <position position="1072"/>
    </location>
</feature>
<keyword evidence="3" id="KW-1185">Reference proteome</keyword>